<keyword evidence="3" id="KW-1185">Reference proteome</keyword>
<gene>
    <name evidence="2" type="ORF">ABL78_2518</name>
</gene>
<feature type="region of interest" description="Disordered" evidence="1">
    <location>
        <begin position="475"/>
        <end position="567"/>
    </location>
</feature>
<evidence type="ECO:0000313" key="3">
    <source>
        <dbReference type="Proteomes" id="UP000038009"/>
    </source>
</evidence>
<feature type="region of interest" description="Disordered" evidence="1">
    <location>
        <begin position="201"/>
        <end position="226"/>
    </location>
</feature>
<evidence type="ECO:0000313" key="2">
    <source>
        <dbReference type="EMBL" id="KPI88399.1"/>
    </source>
</evidence>
<dbReference type="AlphaFoldDB" id="A0A0N0P755"/>
<organism evidence="2 3">
    <name type="scientific">Leptomonas seymouri</name>
    <dbReference type="NCBI Taxonomy" id="5684"/>
    <lineage>
        <taxon>Eukaryota</taxon>
        <taxon>Discoba</taxon>
        <taxon>Euglenozoa</taxon>
        <taxon>Kinetoplastea</taxon>
        <taxon>Metakinetoplastina</taxon>
        <taxon>Trypanosomatida</taxon>
        <taxon>Trypanosomatidae</taxon>
        <taxon>Leishmaniinae</taxon>
        <taxon>Leptomonas</taxon>
    </lineage>
</organism>
<accession>A0A0N0P755</accession>
<proteinExistence type="predicted"/>
<feature type="region of interest" description="Disordered" evidence="1">
    <location>
        <begin position="141"/>
        <end position="164"/>
    </location>
</feature>
<dbReference type="EMBL" id="LJSK01000052">
    <property type="protein sequence ID" value="KPI88399.1"/>
    <property type="molecule type" value="Genomic_DNA"/>
</dbReference>
<dbReference type="VEuPathDB" id="TriTrypDB:Lsey_0052_0220"/>
<feature type="compositionally biased region" description="Polar residues" evidence="1">
    <location>
        <begin position="72"/>
        <end position="88"/>
    </location>
</feature>
<reference evidence="2 3" key="1">
    <citation type="journal article" date="2015" name="PLoS Pathog.">
        <title>Leptomonas seymouri: Adaptations to the Dixenous Life Cycle Analyzed by Genome Sequencing, Transcriptome Profiling and Co-infection with Leishmania donovani.</title>
        <authorList>
            <person name="Kraeva N."/>
            <person name="Butenko A."/>
            <person name="Hlavacova J."/>
            <person name="Kostygov A."/>
            <person name="Myskova J."/>
            <person name="Grybchuk D."/>
            <person name="Lestinova T."/>
            <person name="Votypka J."/>
            <person name="Volf P."/>
            <person name="Opperdoes F."/>
            <person name="Flegontov P."/>
            <person name="Lukes J."/>
            <person name="Yurchenko V."/>
        </authorList>
    </citation>
    <scope>NUCLEOTIDE SEQUENCE [LARGE SCALE GENOMIC DNA]</scope>
    <source>
        <strain evidence="2 3">ATCC 30220</strain>
    </source>
</reference>
<name>A0A0N0P755_LEPSE</name>
<feature type="compositionally biased region" description="Basic residues" evidence="1">
    <location>
        <begin position="475"/>
        <end position="485"/>
    </location>
</feature>
<evidence type="ECO:0000256" key="1">
    <source>
        <dbReference type="SAM" id="MobiDB-lite"/>
    </source>
</evidence>
<comment type="caution">
    <text evidence="2">The sequence shown here is derived from an EMBL/GenBank/DDBJ whole genome shotgun (WGS) entry which is preliminary data.</text>
</comment>
<dbReference type="OrthoDB" id="267697at2759"/>
<protein>
    <submittedName>
        <fullName evidence="2">Uncharacterized protein</fullName>
    </submittedName>
</protein>
<feature type="compositionally biased region" description="Polar residues" evidence="1">
    <location>
        <begin position="522"/>
        <end position="535"/>
    </location>
</feature>
<sequence length="567" mass="61684">MMFPILSENGSVLLSPQRQQQQQQRAFVSGNSVFIDPPTTFVQAQQPAPQHGHPHQPQKIQTMLSHPHGPQPSATPDGTSPFPSTHSSSIPVYTAVSMNASPFATRPSTTTQCSQAQTQRGTAINGFPQQQHIQPVFLQTTTPTTDSPFMSPLHQQHPQRGNNPAQYAALTHHTQLPVPSPTAPGSIHSQIPGFPQLFSTQPLTPLTSTPGGLQQSHGTAGHPHAASTASLVYSTPSSSVTQHPQQLMTGTTAGATDIMNRIAAATGGATTPMAANAAAVAPVSKGVVDAEEMRQANERPFRFRMLPPPPTFDRFLLQWEANAADAHYRPWRRSDANTPHGNNVERAGVLTEEDMLQRSAAASTAAVVASAGSGTNPGGPTPRSAEERLALAEQYHRTLERWWYYMAVFEQKPEVRQRLGGLHTCPDYADAQRAVASGFAELLPSELCEQLTPEEVTLQTWSHLVMKWWEETKRRRHTRRSRRGSRKEALSSSLTERSTLDRSQVIDGDATPPQMENDEETSVTSGNSFGMPSTEGSRHTHSLPDNEGYLNFDFTNQTTFGSPAESG</sequence>
<feature type="compositionally biased region" description="Low complexity" evidence="1">
    <location>
        <begin position="201"/>
        <end position="214"/>
    </location>
</feature>
<feature type="compositionally biased region" description="Low complexity" evidence="1">
    <location>
        <begin position="44"/>
        <end position="58"/>
    </location>
</feature>
<feature type="region of interest" description="Disordered" evidence="1">
    <location>
        <begin position="44"/>
        <end position="88"/>
    </location>
</feature>
<dbReference type="Proteomes" id="UP000038009">
    <property type="component" value="Unassembled WGS sequence"/>
</dbReference>